<dbReference type="Pfam" id="PF14602">
    <property type="entry name" value="Hexapep_2"/>
    <property type="match status" value="1"/>
</dbReference>
<proteinExistence type="predicted"/>
<dbReference type="CDD" id="cd04647">
    <property type="entry name" value="LbH_MAT_like"/>
    <property type="match status" value="1"/>
</dbReference>
<keyword evidence="3 4" id="KW-0012">Acyltransferase</keyword>
<dbReference type="PROSITE" id="PS00101">
    <property type="entry name" value="HEXAPEP_TRANSFERASES"/>
    <property type="match status" value="1"/>
</dbReference>
<dbReference type="RefSeq" id="WP_379829625.1">
    <property type="nucleotide sequence ID" value="NZ_JBHUHU010000001.1"/>
</dbReference>
<sequence>MGLKKIVTILKSQYYRISKSGAAYARYVGVEVGENCRILTSSFGSEPWLIKIGNKVTITSGVRIITHDGATWLVEDEDGRREFFARVEIEDNVFVGLNAIIMPGVKIESNSIVAAGSVVTKSVPSGSIVGGNPARIIAKTEDYKKRVLESYVSKSEMDYSKPFKERVLEVVSNDFKPFLK</sequence>
<dbReference type="GO" id="GO:0016746">
    <property type="term" value="F:acyltransferase activity"/>
    <property type="evidence" value="ECO:0007669"/>
    <property type="project" value="UniProtKB-KW"/>
</dbReference>
<keyword evidence="2" id="KW-0677">Repeat</keyword>
<dbReference type="InterPro" id="IPR011004">
    <property type="entry name" value="Trimer_LpxA-like_sf"/>
</dbReference>
<dbReference type="InterPro" id="IPR001451">
    <property type="entry name" value="Hexapep"/>
</dbReference>
<keyword evidence="1" id="KW-0808">Transferase</keyword>
<reference evidence="5" key="1">
    <citation type="journal article" date="2019" name="Int. J. Syst. Evol. Microbiol.">
        <title>The Global Catalogue of Microorganisms (GCM) 10K type strain sequencing project: providing services to taxonomists for standard genome sequencing and annotation.</title>
        <authorList>
            <consortium name="The Broad Institute Genomics Platform"/>
            <consortium name="The Broad Institute Genome Sequencing Center for Infectious Disease"/>
            <person name="Wu L."/>
            <person name="Ma J."/>
        </authorList>
    </citation>
    <scope>NUCLEOTIDE SEQUENCE [LARGE SCALE GENOMIC DNA]</scope>
    <source>
        <strain evidence="5">JCM 3389</strain>
    </source>
</reference>
<gene>
    <name evidence="4" type="ORF">ACFSJE_03670</name>
</gene>
<dbReference type="PANTHER" id="PTHR23416">
    <property type="entry name" value="SIALIC ACID SYNTHASE-RELATED"/>
    <property type="match status" value="1"/>
</dbReference>
<dbReference type="Proteomes" id="UP001597342">
    <property type="component" value="Unassembled WGS sequence"/>
</dbReference>
<dbReference type="InterPro" id="IPR018357">
    <property type="entry name" value="Hexapep_transf_CS"/>
</dbReference>
<evidence type="ECO:0000313" key="4">
    <source>
        <dbReference type="EMBL" id="MFD2098858.1"/>
    </source>
</evidence>
<protein>
    <submittedName>
        <fullName evidence="4">Acyltransferase</fullName>
    </submittedName>
</protein>
<evidence type="ECO:0000313" key="5">
    <source>
        <dbReference type="Proteomes" id="UP001597342"/>
    </source>
</evidence>
<keyword evidence="5" id="KW-1185">Reference proteome</keyword>
<evidence type="ECO:0000256" key="3">
    <source>
        <dbReference type="ARBA" id="ARBA00023315"/>
    </source>
</evidence>
<organism evidence="4 5">
    <name type="scientific">Flagellimonas iocasae</name>
    <dbReference type="NCBI Taxonomy" id="2055905"/>
    <lineage>
        <taxon>Bacteria</taxon>
        <taxon>Pseudomonadati</taxon>
        <taxon>Bacteroidota</taxon>
        <taxon>Flavobacteriia</taxon>
        <taxon>Flavobacteriales</taxon>
        <taxon>Flavobacteriaceae</taxon>
        <taxon>Flagellimonas</taxon>
    </lineage>
</organism>
<dbReference type="InterPro" id="IPR051159">
    <property type="entry name" value="Hexapeptide_acetyltransf"/>
</dbReference>
<comment type="caution">
    <text evidence="4">The sequence shown here is derived from an EMBL/GenBank/DDBJ whole genome shotgun (WGS) entry which is preliminary data.</text>
</comment>
<accession>A0ABW4XX76</accession>
<dbReference type="Gene3D" id="2.160.10.10">
    <property type="entry name" value="Hexapeptide repeat proteins"/>
    <property type="match status" value="1"/>
</dbReference>
<evidence type="ECO:0000256" key="2">
    <source>
        <dbReference type="ARBA" id="ARBA00022737"/>
    </source>
</evidence>
<evidence type="ECO:0000256" key="1">
    <source>
        <dbReference type="ARBA" id="ARBA00022679"/>
    </source>
</evidence>
<dbReference type="SUPFAM" id="SSF51161">
    <property type="entry name" value="Trimeric LpxA-like enzymes"/>
    <property type="match status" value="1"/>
</dbReference>
<name>A0ABW4XX76_9FLAO</name>
<dbReference type="EMBL" id="JBHUHU010000001">
    <property type="protein sequence ID" value="MFD2098858.1"/>
    <property type="molecule type" value="Genomic_DNA"/>
</dbReference>